<organism evidence="2 3">
    <name type="scientific">Streptococcus loxodontisalivarius</name>
    <dbReference type="NCBI Taxonomy" id="1349415"/>
    <lineage>
        <taxon>Bacteria</taxon>
        <taxon>Bacillati</taxon>
        <taxon>Bacillota</taxon>
        <taxon>Bacilli</taxon>
        <taxon>Lactobacillales</taxon>
        <taxon>Streptococcaceae</taxon>
        <taxon>Streptococcus</taxon>
    </lineage>
</organism>
<gene>
    <name evidence="2" type="ORF">JOC28_000061</name>
</gene>
<evidence type="ECO:0000313" key="3">
    <source>
        <dbReference type="Proteomes" id="UP000697472"/>
    </source>
</evidence>
<comment type="caution">
    <text evidence="2">The sequence shown here is derived from an EMBL/GenBank/DDBJ whole genome shotgun (WGS) entry which is preliminary data.</text>
</comment>
<sequence length="250" mass="30272">MKNYIITHKEFSPVTEEIIYEPLLVGANKNHVEKYPLKDNLYEDNISDKNSSFCELTGMYWIWKHSKEDIVGISHYRRYFTKNRYLLKKHAILSQKDIVKDLKSFDVIASLRGTGEILDNNTKEYFYEKHDGIVWEECKEIIKNKFPDYLDAFEWYENQTDTYVCNMIIMKKELYDSYCEWLFSILFDLDLKIDYSKYDNYNSRMIGFVAERLQNVWIKKNNLKVKEYPIYFTEDTLWSRFTKKVNNLKQ</sequence>
<evidence type="ECO:0000259" key="1">
    <source>
        <dbReference type="Pfam" id="PF14393"/>
    </source>
</evidence>
<keyword evidence="3" id="KW-1185">Reference proteome</keyword>
<protein>
    <recommendedName>
        <fullName evidence="1">DUF4422 domain-containing protein</fullName>
    </recommendedName>
</protein>
<dbReference type="Proteomes" id="UP000697472">
    <property type="component" value="Unassembled WGS sequence"/>
</dbReference>
<feature type="domain" description="DUF4422" evidence="1">
    <location>
        <begin position="4"/>
        <end position="221"/>
    </location>
</feature>
<dbReference type="RefSeq" id="WP_205008656.1">
    <property type="nucleotide sequence ID" value="NZ_JAFBEH010000001.1"/>
</dbReference>
<dbReference type="EMBL" id="JAFBEH010000001">
    <property type="protein sequence ID" value="MBM7641777.1"/>
    <property type="molecule type" value="Genomic_DNA"/>
</dbReference>
<proteinExistence type="predicted"/>
<dbReference type="Pfam" id="PF14393">
    <property type="entry name" value="DUF4422"/>
    <property type="match status" value="1"/>
</dbReference>
<name>A0ABS2PP28_9STRE</name>
<evidence type="ECO:0000313" key="2">
    <source>
        <dbReference type="EMBL" id="MBM7641777.1"/>
    </source>
</evidence>
<accession>A0ABS2PP28</accession>
<reference evidence="2 3" key="1">
    <citation type="submission" date="2021-01" db="EMBL/GenBank/DDBJ databases">
        <title>Genomic Encyclopedia of Type Strains, Phase IV (KMG-IV): sequencing the most valuable type-strain genomes for metagenomic binning, comparative biology and taxonomic classification.</title>
        <authorList>
            <person name="Goeker M."/>
        </authorList>
    </citation>
    <scope>NUCLEOTIDE SEQUENCE [LARGE SCALE GENOMIC DNA]</scope>
    <source>
        <strain evidence="2 3">DSM 27382</strain>
    </source>
</reference>
<dbReference type="InterPro" id="IPR025536">
    <property type="entry name" value="DUF4422"/>
</dbReference>